<name>A0A084SU42_9BACT</name>
<organism evidence="2 3">
    <name type="scientific">Archangium violaceum Cb vi76</name>
    <dbReference type="NCBI Taxonomy" id="1406225"/>
    <lineage>
        <taxon>Bacteria</taxon>
        <taxon>Pseudomonadati</taxon>
        <taxon>Myxococcota</taxon>
        <taxon>Myxococcia</taxon>
        <taxon>Myxococcales</taxon>
        <taxon>Cystobacterineae</taxon>
        <taxon>Archangiaceae</taxon>
        <taxon>Archangium</taxon>
    </lineage>
</organism>
<comment type="caution">
    <text evidence="2">The sequence shown here is derived from an EMBL/GenBank/DDBJ whole genome shotgun (WGS) entry which is preliminary data.</text>
</comment>
<feature type="transmembrane region" description="Helical" evidence="1">
    <location>
        <begin position="161"/>
        <end position="188"/>
    </location>
</feature>
<evidence type="ECO:0000313" key="2">
    <source>
        <dbReference type="EMBL" id="KFA91977.1"/>
    </source>
</evidence>
<feature type="transmembrane region" description="Helical" evidence="1">
    <location>
        <begin position="209"/>
        <end position="227"/>
    </location>
</feature>
<dbReference type="AlphaFoldDB" id="A0A084SU42"/>
<feature type="transmembrane region" description="Helical" evidence="1">
    <location>
        <begin position="126"/>
        <end position="149"/>
    </location>
</feature>
<feature type="transmembrane region" description="Helical" evidence="1">
    <location>
        <begin position="274"/>
        <end position="294"/>
    </location>
</feature>
<evidence type="ECO:0000313" key="3">
    <source>
        <dbReference type="Proteomes" id="UP000028547"/>
    </source>
</evidence>
<dbReference type="Proteomes" id="UP000028547">
    <property type="component" value="Unassembled WGS sequence"/>
</dbReference>
<proteinExistence type="predicted"/>
<accession>A0A084SU42</accession>
<dbReference type="RefSeq" id="WP_043396688.1">
    <property type="nucleotide sequence ID" value="NZ_JPMI01000119.1"/>
</dbReference>
<keyword evidence="1" id="KW-0472">Membrane</keyword>
<evidence type="ECO:0008006" key="4">
    <source>
        <dbReference type="Google" id="ProtNLM"/>
    </source>
</evidence>
<gene>
    <name evidence="2" type="ORF">Q664_18430</name>
</gene>
<feature type="transmembrane region" description="Helical" evidence="1">
    <location>
        <begin position="239"/>
        <end position="262"/>
    </location>
</feature>
<keyword evidence="1" id="KW-0812">Transmembrane</keyword>
<evidence type="ECO:0000256" key="1">
    <source>
        <dbReference type="SAM" id="Phobius"/>
    </source>
</evidence>
<keyword evidence="1" id="KW-1133">Transmembrane helix</keyword>
<feature type="transmembrane region" description="Helical" evidence="1">
    <location>
        <begin position="327"/>
        <end position="346"/>
    </location>
</feature>
<reference evidence="2 3" key="1">
    <citation type="submission" date="2014-07" db="EMBL/GenBank/DDBJ databases">
        <title>Draft Genome Sequence of Gephyronic Acid Producer, Cystobacter violaceus Strain Cb vi76.</title>
        <authorList>
            <person name="Stevens D.C."/>
            <person name="Young J."/>
            <person name="Carmichael R."/>
            <person name="Tan J."/>
            <person name="Taylor R.E."/>
        </authorList>
    </citation>
    <scope>NUCLEOTIDE SEQUENCE [LARGE SCALE GENOMIC DNA]</scope>
    <source>
        <strain evidence="2 3">Cb vi76</strain>
    </source>
</reference>
<sequence length="508" mass="55712">MRDGLLRKHAWPLAAAGVALVLLLPRLASLLELGFVADDFAHLVEDRPQPWYFAQDHLYRPLRNATFRVLPALFGLEPEPYRFLVMAGFLTCLVLLFVFVRLQGVGLAGALSACVFAALHPRNQRVLYWFAAAQDIVVACAVLASLIGWSLFRQRASRAGYVLALVSFGVGLGFKEPAIVLPALLVIVDVHRLGADWRAVRTARFWRPYLGLLPVLGLYAAFLLLYPEGRLRQAEGGTSIYGVSTLLQSLLALVRTLFNLVLPFARPLALRDVTAPQLACAVLVLAAVVLLAVWTRTRRAWGAAAAWVLVASVPTSVFARTNNGDQYLFLPMLGIAFGLAWSFDALFHSRTWVRAVGCAVLMLQAFFGARYLARAQEEWRVAGELVQRTLQSARALPAPETLSTLVVVDLPHMNGRAPVLNNGLKGALMSVGFPPSLSLEVNHQRPGMDPAQEALVQGLLACPAEPVGPAPRRTFVWAHGALLERTGACADRWVQEDEQRRALAWVRS</sequence>
<protein>
    <recommendedName>
        <fullName evidence="4">Glycosyltransferase RgtA/B/C/D-like domain-containing protein</fullName>
    </recommendedName>
</protein>
<dbReference type="EMBL" id="JPMI01000119">
    <property type="protein sequence ID" value="KFA91977.1"/>
    <property type="molecule type" value="Genomic_DNA"/>
</dbReference>
<feature type="transmembrane region" description="Helical" evidence="1">
    <location>
        <begin position="86"/>
        <end position="119"/>
    </location>
</feature>
<feature type="transmembrane region" description="Helical" evidence="1">
    <location>
        <begin position="352"/>
        <end position="373"/>
    </location>
</feature>